<comment type="subcellular location">
    <subcellularLocation>
        <location evidence="1">Cell membrane</location>
        <topology evidence="1">Multi-pass membrane protein</topology>
    </subcellularLocation>
</comment>
<evidence type="ECO:0000256" key="4">
    <source>
        <dbReference type="ARBA" id="ARBA00022519"/>
    </source>
</evidence>
<keyword evidence="5 8" id="KW-0812">Transmembrane</keyword>
<keyword evidence="4" id="KW-0997">Cell inner membrane</keyword>
<reference evidence="9" key="1">
    <citation type="journal article" date="2014" name="Front. Microbiol.">
        <title>High frequency of phylogenetically diverse reductive dehalogenase-homologous genes in deep subseafloor sedimentary metagenomes.</title>
        <authorList>
            <person name="Kawai M."/>
            <person name="Futagami T."/>
            <person name="Toyoda A."/>
            <person name="Takaki Y."/>
            <person name="Nishi S."/>
            <person name="Hori S."/>
            <person name="Arai W."/>
            <person name="Tsubouchi T."/>
            <person name="Morono Y."/>
            <person name="Uchiyama I."/>
            <person name="Ito T."/>
            <person name="Fujiyama A."/>
            <person name="Inagaki F."/>
            <person name="Takami H."/>
        </authorList>
    </citation>
    <scope>NUCLEOTIDE SEQUENCE</scope>
    <source>
        <strain evidence="9">Expedition CK06-06</strain>
    </source>
</reference>
<keyword evidence="3" id="KW-1003">Cell membrane</keyword>
<keyword evidence="2" id="KW-0813">Transport</keyword>
<evidence type="ECO:0000256" key="6">
    <source>
        <dbReference type="ARBA" id="ARBA00022989"/>
    </source>
</evidence>
<evidence type="ECO:0000256" key="8">
    <source>
        <dbReference type="SAM" id="Phobius"/>
    </source>
</evidence>
<dbReference type="CDD" id="cd06579">
    <property type="entry name" value="TM_PBP1_transp_AraH_like"/>
    <property type="match status" value="1"/>
</dbReference>
<feature type="transmembrane region" description="Helical" evidence="8">
    <location>
        <begin position="73"/>
        <end position="91"/>
    </location>
</feature>
<dbReference type="EMBL" id="BART01000680">
    <property type="protein sequence ID" value="GAG74238.1"/>
    <property type="molecule type" value="Genomic_DNA"/>
</dbReference>
<evidence type="ECO:0000313" key="9">
    <source>
        <dbReference type="EMBL" id="GAG74238.1"/>
    </source>
</evidence>
<dbReference type="GO" id="GO:0005886">
    <property type="term" value="C:plasma membrane"/>
    <property type="evidence" value="ECO:0007669"/>
    <property type="project" value="UniProtKB-SubCell"/>
</dbReference>
<comment type="caution">
    <text evidence="9">The sequence shown here is derived from an EMBL/GenBank/DDBJ whole genome shotgun (WGS) entry which is preliminary data.</text>
</comment>
<dbReference type="PANTHER" id="PTHR32196:SF21">
    <property type="entry name" value="ABC TRANSPORTER PERMEASE PROTEIN YPHD-RELATED"/>
    <property type="match status" value="1"/>
</dbReference>
<keyword evidence="7 8" id="KW-0472">Membrane</keyword>
<protein>
    <recommendedName>
        <fullName evidence="10">ABC transporter permease</fullName>
    </recommendedName>
</protein>
<feature type="transmembrane region" description="Helical" evidence="8">
    <location>
        <begin position="194"/>
        <end position="212"/>
    </location>
</feature>
<organism evidence="9">
    <name type="scientific">marine sediment metagenome</name>
    <dbReference type="NCBI Taxonomy" id="412755"/>
    <lineage>
        <taxon>unclassified sequences</taxon>
        <taxon>metagenomes</taxon>
        <taxon>ecological metagenomes</taxon>
    </lineage>
</organism>
<dbReference type="Pfam" id="PF02653">
    <property type="entry name" value="BPD_transp_2"/>
    <property type="match status" value="1"/>
</dbReference>
<dbReference type="AlphaFoldDB" id="X1APM4"/>
<feature type="transmembrane region" description="Helical" evidence="8">
    <location>
        <begin position="112"/>
        <end position="133"/>
    </location>
</feature>
<dbReference type="PANTHER" id="PTHR32196">
    <property type="entry name" value="ABC TRANSPORTER PERMEASE PROTEIN YPHD-RELATED-RELATED"/>
    <property type="match status" value="1"/>
</dbReference>
<dbReference type="InterPro" id="IPR001851">
    <property type="entry name" value="ABC_transp_permease"/>
</dbReference>
<proteinExistence type="predicted"/>
<feature type="transmembrane region" description="Helical" evidence="8">
    <location>
        <begin position="45"/>
        <end position="67"/>
    </location>
</feature>
<accession>X1APM4</accession>
<evidence type="ECO:0000256" key="1">
    <source>
        <dbReference type="ARBA" id="ARBA00004651"/>
    </source>
</evidence>
<evidence type="ECO:0008006" key="10">
    <source>
        <dbReference type="Google" id="ProtNLM"/>
    </source>
</evidence>
<evidence type="ECO:0000256" key="3">
    <source>
        <dbReference type="ARBA" id="ARBA00022475"/>
    </source>
</evidence>
<evidence type="ECO:0000256" key="2">
    <source>
        <dbReference type="ARBA" id="ARBA00022448"/>
    </source>
</evidence>
<feature type="transmembrane region" description="Helical" evidence="8">
    <location>
        <begin position="247"/>
        <end position="265"/>
    </location>
</feature>
<gene>
    <name evidence="9" type="ORF">S01H4_02932</name>
</gene>
<evidence type="ECO:0000256" key="5">
    <source>
        <dbReference type="ARBA" id="ARBA00022692"/>
    </source>
</evidence>
<feature type="non-terminal residue" evidence="9">
    <location>
        <position position="1"/>
    </location>
</feature>
<evidence type="ECO:0000256" key="7">
    <source>
        <dbReference type="ARBA" id="ARBA00023136"/>
    </source>
</evidence>
<keyword evidence="6 8" id="KW-1133">Transmembrane helix</keyword>
<feature type="transmembrane region" description="Helical" evidence="8">
    <location>
        <begin position="164"/>
        <end position="187"/>
    </location>
</feature>
<dbReference type="GO" id="GO:0022857">
    <property type="term" value="F:transmembrane transporter activity"/>
    <property type="evidence" value="ECO:0007669"/>
    <property type="project" value="InterPro"/>
</dbReference>
<sequence length="268" mass="28055">PLGIIAAGLTVCVLGGEFDVSMSSVLTLAGVSVAMMMKNGHGASIAFLAALGVGVIVGSINASMVVYLKVPSLIATLATVVVIDGLSLLYSGGYRIYRGMKPEFLFMGTGRLIGIPMPIVILVVWSLVVWIVLSKTIWGRRMYAVGVNPEAARLSGVNYATNKFAIMLFCSIAAAIAAIVVVARVGAAEPFSRFAYVLDAFAAVFLGATVRLEGRPHMLGTVVGVLALGVLNNGLTMFGTSFFMQNILKGVLILLAVAGSVAIQLRRE</sequence>
<feature type="transmembrane region" description="Helical" evidence="8">
    <location>
        <begin position="218"/>
        <end position="235"/>
    </location>
</feature>
<name>X1APM4_9ZZZZ</name>